<dbReference type="GO" id="GO:0003677">
    <property type="term" value="F:DNA binding"/>
    <property type="evidence" value="ECO:0007669"/>
    <property type="project" value="UniProtKB-KW"/>
</dbReference>
<keyword evidence="1" id="KW-0238">DNA-binding</keyword>
<dbReference type="Gene3D" id="1.10.260.40">
    <property type="entry name" value="lambda repressor-like DNA-binding domains"/>
    <property type="match status" value="1"/>
</dbReference>
<reference evidence="3" key="1">
    <citation type="journal article" date="2014" name="Int. J. Syst. Evol. Microbiol.">
        <title>Complete genome sequence of Corynebacterium casei LMG S-19264T (=DSM 44701T), isolated from a smear-ripened cheese.</title>
        <authorList>
            <consortium name="US DOE Joint Genome Institute (JGI-PGF)"/>
            <person name="Walter F."/>
            <person name="Albersmeier A."/>
            <person name="Kalinowski J."/>
            <person name="Ruckert C."/>
        </authorList>
    </citation>
    <scope>NUCLEOTIDE SEQUENCE</scope>
    <source>
        <strain evidence="3">CCM 8433</strain>
    </source>
</reference>
<dbReference type="InterPro" id="IPR010982">
    <property type="entry name" value="Lambda_DNA-bd_dom_sf"/>
</dbReference>
<gene>
    <name evidence="3" type="ORF">GCM10011482_04170</name>
</gene>
<dbReference type="SMART" id="SM00530">
    <property type="entry name" value="HTH_XRE"/>
    <property type="match status" value="1"/>
</dbReference>
<dbReference type="CDD" id="cd00093">
    <property type="entry name" value="HTH_XRE"/>
    <property type="match status" value="1"/>
</dbReference>
<dbReference type="EMBL" id="BMDT01000001">
    <property type="protein sequence ID" value="GGI64763.1"/>
    <property type="molecule type" value="Genomic_DNA"/>
</dbReference>
<name>A0A917JCP7_9ENTE</name>
<proteinExistence type="predicted"/>
<feature type="domain" description="HTH cro/C1-type" evidence="2">
    <location>
        <begin position="6"/>
        <end position="60"/>
    </location>
</feature>
<evidence type="ECO:0000313" key="3">
    <source>
        <dbReference type="EMBL" id="GGI64763.1"/>
    </source>
</evidence>
<dbReference type="PROSITE" id="PS50943">
    <property type="entry name" value="HTH_CROC1"/>
    <property type="match status" value="1"/>
</dbReference>
<dbReference type="RefSeq" id="WP_188366594.1">
    <property type="nucleotide sequence ID" value="NZ_BMDT01000001.1"/>
</dbReference>
<dbReference type="InterPro" id="IPR001387">
    <property type="entry name" value="Cro/C1-type_HTH"/>
</dbReference>
<accession>A0A917JCP7</accession>
<reference evidence="3" key="2">
    <citation type="submission" date="2020-09" db="EMBL/GenBank/DDBJ databases">
        <authorList>
            <person name="Sun Q."/>
            <person name="Sedlacek I."/>
        </authorList>
    </citation>
    <scope>NUCLEOTIDE SEQUENCE</scope>
    <source>
        <strain evidence="3">CCM 8433</strain>
    </source>
</reference>
<dbReference type="PANTHER" id="PTHR46558">
    <property type="entry name" value="TRACRIPTIONAL REGULATORY PROTEIN-RELATED-RELATED"/>
    <property type="match status" value="1"/>
</dbReference>
<organism evidence="3 4">
    <name type="scientific">Enterococcus alcedinis</name>
    <dbReference type="NCBI Taxonomy" id="1274384"/>
    <lineage>
        <taxon>Bacteria</taxon>
        <taxon>Bacillati</taxon>
        <taxon>Bacillota</taxon>
        <taxon>Bacilli</taxon>
        <taxon>Lactobacillales</taxon>
        <taxon>Enterococcaceae</taxon>
        <taxon>Enterococcus</taxon>
    </lineage>
</organism>
<evidence type="ECO:0000259" key="2">
    <source>
        <dbReference type="PROSITE" id="PS50943"/>
    </source>
</evidence>
<dbReference type="Proteomes" id="UP000622610">
    <property type="component" value="Unassembled WGS sequence"/>
</dbReference>
<dbReference type="PANTHER" id="PTHR46558:SF13">
    <property type="entry name" value="HTH-TYPE TRANSCRIPTIONAL REGULATOR IMMR"/>
    <property type="match status" value="1"/>
</dbReference>
<dbReference type="SUPFAM" id="SSF47413">
    <property type="entry name" value="lambda repressor-like DNA-binding domains"/>
    <property type="match status" value="1"/>
</dbReference>
<evidence type="ECO:0000313" key="4">
    <source>
        <dbReference type="Proteomes" id="UP000622610"/>
    </source>
</evidence>
<evidence type="ECO:0000256" key="1">
    <source>
        <dbReference type="ARBA" id="ARBA00023125"/>
    </source>
</evidence>
<dbReference type="Pfam" id="PF01381">
    <property type="entry name" value="HTH_3"/>
    <property type="match status" value="1"/>
</dbReference>
<comment type="caution">
    <text evidence="3">The sequence shown here is derived from an EMBL/GenBank/DDBJ whole genome shotgun (WGS) entry which is preliminary data.</text>
</comment>
<keyword evidence="4" id="KW-1185">Reference proteome</keyword>
<dbReference type="AlphaFoldDB" id="A0A917JCP7"/>
<protein>
    <submittedName>
        <fullName evidence="3">Transcriptional regulator</fullName>
    </submittedName>
</protein>
<sequence>MFSEKLQKLRKERGVSQEELSEILNVSRQSISKYENGTSEPNFEKLLILSKYFNVSLDELLDNTNFQNSEQRLVVKNIQSNKILIESKIDGKVSSFYKFINSSVFGKKEHHPEMMLLGVDGHSFWGDNAVALAWYATKNDYEKELQAIMEAMSKGEAAYHLKYYVNVKKKGIFDLEIIR</sequence>